<feature type="binding site" evidence="10">
    <location>
        <position position="25"/>
    </location>
    <ligand>
        <name>substrate</name>
    </ligand>
</feature>
<name>A0A3N2DBB8_9MICO</name>
<evidence type="ECO:0000313" key="14">
    <source>
        <dbReference type="Proteomes" id="UP000275356"/>
    </source>
</evidence>
<dbReference type="NCBIfam" id="TIGR03356">
    <property type="entry name" value="BGL"/>
    <property type="match status" value="1"/>
</dbReference>
<dbReference type="PANTHER" id="PTHR10353">
    <property type="entry name" value="GLYCOSYL HYDROLASE"/>
    <property type="match status" value="1"/>
</dbReference>
<comment type="similarity">
    <text evidence="2 12">Belongs to the glycosyl hydrolase 1 family.</text>
</comment>
<dbReference type="InterPro" id="IPR017736">
    <property type="entry name" value="Glyco_hydro_1_beta-glucosidase"/>
</dbReference>
<dbReference type="GO" id="GO:0030245">
    <property type="term" value="P:cellulose catabolic process"/>
    <property type="evidence" value="ECO:0007669"/>
    <property type="project" value="UniProtKB-KW"/>
</dbReference>
<keyword evidence="8" id="KW-0624">Polysaccharide degradation</keyword>
<comment type="catalytic activity">
    <reaction evidence="1 12">
        <text>Hydrolysis of terminal, non-reducing beta-D-glucosyl residues with release of beta-D-glucose.</text>
        <dbReference type="EC" id="3.2.1.21"/>
    </reaction>
</comment>
<dbReference type="Gene3D" id="3.20.20.80">
    <property type="entry name" value="Glycosidases"/>
    <property type="match status" value="1"/>
</dbReference>
<evidence type="ECO:0000256" key="8">
    <source>
        <dbReference type="ARBA" id="ARBA00023326"/>
    </source>
</evidence>
<dbReference type="AlphaFoldDB" id="A0A3N2DBB8"/>
<dbReference type="FunFam" id="3.20.20.80:FF:000004">
    <property type="entry name" value="Beta-glucosidase 6-phospho-beta-glucosidase"/>
    <property type="match status" value="1"/>
</dbReference>
<evidence type="ECO:0000256" key="6">
    <source>
        <dbReference type="ARBA" id="ARBA00023277"/>
    </source>
</evidence>
<gene>
    <name evidence="13" type="ORF">EDD28_1345</name>
</gene>
<feature type="binding site" evidence="10">
    <location>
        <position position="432"/>
    </location>
    <ligand>
        <name>substrate</name>
    </ligand>
</feature>
<keyword evidence="5" id="KW-0136">Cellulose degradation</keyword>
<feature type="active site" description="Nucleophile" evidence="9 11">
    <location>
        <position position="377"/>
    </location>
</feature>
<evidence type="ECO:0000256" key="2">
    <source>
        <dbReference type="ARBA" id="ARBA00010838"/>
    </source>
</evidence>
<feature type="binding site" evidence="10">
    <location>
        <position position="170"/>
    </location>
    <ligand>
        <name>substrate</name>
    </ligand>
</feature>
<evidence type="ECO:0000256" key="1">
    <source>
        <dbReference type="ARBA" id="ARBA00000448"/>
    </source>
</evidence>
<accession>A0A3N2DBB8</accession>
<evidence type="ECO:0000256" key="5">
    <source>
        <dbReference type="ARBA" id="ARBA00023001"/>
    </source>
</evidence>
<organism evidence="13 14">
    <name type="scientific">Salana multivorans</name>
    <dbReference type="NCBI Taxonomy" id="120377"/>
    <lineage>
        <taxon>Bacteria</taxon>
        <taxon>Bacillati</taxon>
        <taxon>Actinomycetota</taxon>
        <taxon>Actinomycetes</taxon>
        <taxon>Micrococcales</taxon>
        <taxon>Beutenbergiaceae</taxon>
        <taxon>Salana</taxon>
    </lineage>
</organism>
<feature type="binding site" evidence="10">
    <location>
        <position position="302"/>
    </location>
    <ligand>
        <name>substrate</name>
    </ligand>
</feature>
<evidence type="ECO:0000256" key="12">
    <source>
        <dbReference type="RuleBase" id="RU361175"/>
    </source>
</evidence>
<evidence type="ECO:0000256" key="3">
    <source>
        <dbReference type="ARBA" id="ARBA00012744"/>
    </source>
</evidence>
<feature type="active site" description="Proton donor" evidence="9">
    <location>
        <position position="171"/>
    </location>
</feature>
<feature type="binding site" evidence="10">
    <location>
        <begin position="439"/>
        <end position="440"/>
    </location>
    <ligand>
        <name>substrate</name>
    </ligand>
</feature>
<dbReference type="PANTHER" id="PTHR10353:SF36">
    <property type="entry name" value="LP05116P"/>
    <property type="match status" value="1"/>
</dbReference>
<dbReference type="RefSeq" id="WP_123738891.1">
    <property type="nucleotide sequence ID" value="NZ_RKHQ01000001.1"/>
</dbReference>
<proteinExistence type="inferred from homology"/>
<keyword evidence="4 12" id="KW-0378">Hydrolase</keyword>
<evidence type="ECO:0000256" key="7">
    <source>
        <dbReference type="ARBA" id="ARBA00023295"/>
    </source>
</evidence>
<reference evidence="13 14" key="1">
    <citation type="submission" date="2018-11" db="EMBL/GenBank/DDBJ databases">
        <title>Sequencing the genomes of 1000 actinobacteria strains.</title>
        <authorList>
            <person name="Klenk H.-P."/>
        </authorList>
    </citation>
    <scope>NUCLEOTIDE SEQUENCE [LARGE SCALE GENOMIC DNA]</scope>
    <source>
        <strain evidence="13 14">DSM 13521</strain>
    </source>
</reference>
<dbReference type="Pfam" id="PF00232">
    <property type="entry name" value="Glyco_hydro_1"/>
    <property type="match status" value="1"/>
</dbReference>
<dbReference type="EC" id="3.2.1.21" evidence="3 12"/>
<dbReference type="PROSITE" id="PS00653">
    <property type="entry name" value="GLYCOSYL_HYDROL_F1_2"/>
    <property type="match status" value="1"/>
</dbReference>
<keyword evidence="6" id="KW-0119">Carbohydrate metabolism</keyword>
<comment type="caution">
    <text evidence="13">The sequence shown here is derived from an EMBL/GenBank/DDBJ whole genome shotgun (WGS) entry which is preliminary data.</text>
</comment>
<evidence type="ECO:0000256" key="9">
    <source>
        <dbReference type="PIRSR" id="PIRSR617736-1"/>
    </source>
</evidence>
<protein>
    <recommendedName>
        <fullName evidence="3 12">Beta-glucosidase</fullName>
        <ecNumber evidence="3 12">3.2.1.21</ecNumber>
    </recommendedName>
</protein>
<evidence type="ECO:0000256" key="10">
    <source>
        <dbReference type="PIRSR" id="PIRSR617736-2"/>
    </source>
</evidence>
<dbReference type="InterPro" id="IPR017853">
    <property type="entry name" value="GH"/>
</dbReference>
<dbReference type="Proteomes" id="UP000275356">
    <property type="component" value="Unassembled WGS sequence"/>
</dbReference>
<dbReference type="PROSITE" id="PS00572">
    <property type="entry name" value="GLYCOSYL_HYDROL_F1_1"/>
    <property type="match status" value="1"/>
</dbReference>
<sequence>MTSTTTSIPVFAPEFVFGTATAAYQIEGAAQEGGRGPSIWDTYSHTPGATEYGDTGDVACDHYHRWPEDVQILRDLGVDSYRLSISWPRVQPGGAGAFNEEGIAFYRTLLDALRAAGIEPVVTLYHWDLPQELEDAGGWTNRDTAYAFAEYARRMAQELGERVEVWTTLNEPWCSAYLGYASGVHAPGRTDPAAALAAVHHLNLAHGLAVRAIREVLPQARCSVTLNLHVIQPEDPTSAEDRDAVRQIDGVANRAFTGPMLEGAYPADLLADTAAVSDWSFVLDGDVELIHQPLDNLGVNYYSTTMVRRSSAADDTSENAGHRASSTSPWVGADRVSFVQEPGPYTAMGWNIKPSGLTWLLTDLAARYPDLPLYVTENGAAFDDVVTQETGADGEVVAAVHDPLRVAYLHDHIAAVADAIAAGADVRGYYAWSLLDNFEWGWGYARRFGLVRVDYDTLERTWKDSARWYRNLVATRRLPGVDEVGDARL</sequence>
<evidence type="ECO:0000256" key="11">
    <source>
        <dbReference type="PROSITE-ProRule" id="PRU10055"/>
    </source>
</evidence>
<evidence type="ECO:0000313" key="13">
    <source>
        <dbReference type="EMBL" id="ROR96754.1"/>
    </source>
</evidence>
<dbReference type="GO" id="GO:0008422">
    <property type="term" value="F:beta-glucosidase activity"/>
    <property type="evidence" value="ECO:0007669"/>
    <property type="project" value="UniProtKB-EC"/>
</dbReference>
<dbReference type="PRINTS" id="PR00131">
    <property type="entry name" value="GLHYDRLASE1"/>
</dbReference>
<dbReference type="OrthoDB" id="9765195at2"/>
<keyword evidence="7 12" id="KW-0326">Glycosidase</keyword>
<keyword evidence="14" id="KW-1185">Reference proteome</keyword>
<dbReference type="InterPro" id="IPR001360">
    <property type="entry name" value="Glyco_hydro_1"/>
</dbReference>
<dbReference type="GO" id="GO:0005829">
    <property type="term" value="C:cytosol"/>
    <property type="evidence" value="ECO:0007669"/>
    <property type="project" value="TreeGrafter"/>
</dbReference>
<dbReference type="InterPro" id="IPR018120">
    <property type="entry name" value="Glyco_hydro_1_AS"/>
</dbReference>
<dbReference type="SUPFAM" id="SSF51445">
    <property type="entry name" value="(Trans)glycosidases"/>
    <property type="match status" value="1"/>
</dbReference>
<evidence type="ECO:0000256" key="4">
    <source>
        <dbReference type="ARBA" id="ARBA00022801"/>
    </source>
</evidence>
<dbReference type="InterPro" id="IPR033132">
    <property type="entry name" value="GH_1_N_CS"/>
</dbReference>
<feature type="binding site" evidence="10">
    <location>
        <position position="126"/>
    </location>
    <ligand>
        <name>substrate</name>
    </ligand>
</feature>
<dbReference type="EMBL" id="RKHQ01000001">
    <property type="protein sequence ID" value="ROR96754.1"/>
    <property type="molecule type" value="Genomic_DNA"/>
</dbReference>